<dbReference type="CDD" id="cd00431">
    <property type="entry name" value="cysteine_hydrolases"/>
    <property type="match status" value="1"/>
</dbReference>
<dbReference type="SUPFAM" id="SSF52499">
    <property type="entry name" value="Isochorismatase-like hydrolases"/>
    <property type="match status" value="1"/>
</dbReference>
<dbReference type="AlphaFoldDB" id="A0A9W6VV09"/>
<dbReference type="Gene3D" id="3.40.50.850">
    <property type="entry name" value="Isochorismatase-like"/>
    <property type="match status" value="1"/>
</dbReference>
<dbReference type="Proteomes" id="UP001165135">
    <property type="component" value="Unassembled WGS sequence"/>
</dbReference>
<dbReference type="InterPro" id="IPR050272">
    <property type="entry name" value="Isochorismatase-like_hydrls"/>
</dbReference>
<comment type="caution">
    <text evidence="3">The sequence shown here is derived from an EMBL/GenBank/DDBJ whole genome shotgun (WGS) entry which is preliminary data.</text>
</comment>
<dbReference type="GO" id="GO:0016787">
    <property type="term" value="F:hydrolase activity"/>
    <property type="evidence" value="ECO:0007669"/>
    <property type="project" value="UniProtKB-KW"/>
</dbReference>
<accession>A0A9W6VV09</accession>
<name>A0A9W6VV09_9ACTN</name>
<proteinExistence type="predicted"/>
<dbReference type="Pfam" id="PF00857">
    <property type="entry name" value="Isochorismatase"/>
    <property type="match status" value="1"/>
</dbReference>
<feature type="domain" description="Isochorismatase-like" evidence="2">
    <location>
        <begin position="4"/>
        <end position="176"/>
    </location>
</feature>
<dbReference type="RefSeq" id="WP_285634052.1">
    <property type="nucleotide sequence ID" value="NZ_BSTJ01000015.1"/>
</dbReference>
<dbReference type="PANTHER" id="PTHR43540">
    <property type="entry name" value="PEROXYUREIDOACRYLATE/UREIDOACRYLATE AMIDOHYDROLASE-RELATED"/>
    <property type="match status" value="1"/>
</dbReference>
<dbReference type="PANTHER" id="PTHR43540:SF6">
    <property type="entry name" value="ISOCHORISMATASE-LIKE DOMAIN-CONTAINING PROTEIN"/>
    <property type="match status" value="1"/>
</dbReference>
<sequence>MSVTALVVIDMLNPYDHEDGDQLAAEAEKIAEPLHGLIERARDHDEVRVVYVNDNFGDFSASRQDLVDRALKGRRPDIVKPIVPPPDATFLTKVRHSVFYGTPLEYLLQRIDAERLILTGQVTEQCVLYSALDAYVRHFPIMIPRDAVACIDPELGDAALRMMERNMRADIVTTAECLR</sequence>
<organism evidence="3 4">
    <name type="scientific">Actinoallomurus iriomotensis</name>
    <dbReference type="NCBI Taxonomy" id="478107"/>
    <lineage>
        <taxon>Bacteria</taxon>
        <taxon>Bacillati</taxon>
        <taxon>Actinomycetota</taxon>
        <taxon>Actinomycetes</taxon>
        <taxon>Streptosporangiales</taxon>
        <taxon>Thermomonosporaceae</taxon>
        <taxon>Actinoallomurus</taxon>
    </lineage>
</organism>
<dbReference type="InterPro" id="IPR036380">
    <property type="entry name" value="Isochorismatase-like_sf"/>
</dbReference>
<dbReference type="EMBL" id="BSTJ01000015">
    <property type="protein sequence ID" value="GLY80724.1"/>
    <property type="molecule type" value="Genomic_DNA"/>
</dbReference>
<gene>
    <name evidence="3" type="ORF">Airi01_089910</name>
</gene>
<evidence type="ECO:0000256" key="1">
    <source>
        <dbReference type="ARBA" id="ARBA00022801"/>
    </source>
</evidence>
<evidence type="ECO:0000313" key="4">
    <source>
        <dbReference type="Proteomes" id="UP001165135"/>
    </source>
</evidence>
<evidence type="ECO:0000313" key="3">
    <source>
        <dbReference type="EMBL" id="GLY80724.1"/>
    </source>
</evidence>
<evidence type="ECO:0000259" key="2">
    <source>
        <dbReference type="Pfam" id="PF00857"/>
    </source>
</evidence>
<keyword evidence="1" id="KW-0378">Hydrolase</keyword>
<protein>
    <submittedName>
        <fullName evidence="3">Isochorismatase</fullName>
    </submittedName>
</protein>
<dbReference type="InterPro" id="IPR000868">
    <property type="entry name" value="Isochorismatase-like_dom"/>
</dbReference>
<reference evidence="3" key="1">
    <citation type="submission" date="2023-03" db="EMBL/GenBank/DDBJ databases">
        <title>Actinoallomurus iriomotensis NBRC 103681.</title>
        <authorList>
            <person name="Ichikawa N."/>
            <person name="Sato H."/>
            <person name="Tonouchi N."/>
        </authorList>
    </citation>
    <scope>NUCLEOTIDE SEQUENCE</scope>
    <source>
        <strain evidence="3">NBRC 103681</strain>
    </source>
</reference>